<feature type="domain" description="Peptidase C39-like" evidence="2">
    <location>
        <begin position="38"/>
        <end position="142"/>
    </location>
</feature>
<evidence type="ECO:0000256" key="1">
    <source>
        <dbReference type="PROSITE-ProRule" id="PRU00339"/>
    </source>
</evidence>
<dbReference type="Gene3D" id="1.25.40.10">
    <property type="entry name" value="Tetratricopeptide repeat domain"/>
    <property type="match status" value="1"/>
</dbReference>
<accession>A0A848G8S7</accession>
<protein>
    <submittedName>
        <fullName evidence="3">PA2778 family cysteine peptidase</fullName>
    </submittedName>
</protein>
<evidence type="ECO:0000313" key="3">
    <source>
        <dbReference type="EMBL" id="NML28597.1"/>
    </source>
</evidence>
<dbReference type="CDD" id="cd02549">
    <property type="entry name" value="Peptidase_C39A"/>
    <property type="match status" value="1"/>
</dbReference>
<keyword evidence="1" id="KW-0802">TPR repeat</keyword>
<dbReference type="InterPro" id="IPR039563">
    <property type="entry name" value="Peptidase_C39_single_dom"/>
</dbReference>
<dbReference type="PROSITE" id="PS50005">
    <property type="entry name" value="TPR"/>
    <property type="match status" value="1"/>
</dbReference>
<name>A0A848G8S7_9RHOO</name>
<dbReference type="NCBIfam" id="NF033920">
    <property type="entry name" value="C39_PA2778_fam"/>
    <property type="match status" value="1"/>
</dbReference>
<dbReference type="Proteomes" id="UP000580043">
    <property type="component" value="Unassembled WGS sequence"/>
</dbReference>
<gene>
    <name evidence="3" type="ORF">HHL15_22810</name>
</gene>
<keyword evidence="4" id="KW-1185">Reference proteome</keyword>
<organism evidence="3 4">
    <name type="scientific">Zoogloea dura</name>
    <dbReference type="NCBI Taxonomy" id="2728840"/>
    <lineage>
        <taxon>Bacteria</taxon>
        <taxon>Pseudomonadati</taxon>
        <taxon>Pseudomonadota</taxon>
        <taxon>Betaproteobacteria</taxon>
        <taxon>Rhodocyclales</taxon>
        <taxon>Zoogloeaceae</taxon>
        <taxon>Zoogloea</taxon>
    </lineage>
</organism>
<comment type="caution">
    <text evidence="3">The sequence shown here is derived from an EMBL/GenBank/DDBJ whole genome shotgun (WGS) entry which is preliminary data.</text>
</comment>
<dbReference type="SMART" id="SM00028">
    <property type="entry name" value="TPR"/>
    <property type="match status" value="2"/>
</dbReference>
<proteinExistence type="predicted"/>
<dbReference type="SUPFAM" id="SSF48452">
    <property type="entry name" value="TPR-like"/>
    <property type="match status" value="1"/>
</dbReference>
<dbReference type="Pfam" id="PF13432">
    <property type="entry name" value="TPR_16"/>
    <property type="match status" value="1"/>
</dbReference>
<dbReference type="InterPro" id="IPR011990">
    <property type="entry name" value="TPR-like_helical_dom_sf"/>
</dbReference>
<evidence type="ECO:0000313" key="4">
    <source>
        <dbReference type="Proteomes" id="UP000580043"/>
    </source>
</evidence>
<dbReference type="Pfam" id="PF13529">
    <property type="entry name" value="Peptidase_C39_2"/>
    <property type="match status" value="1"/>
</dbReference>
<dbReference type="EMBL" id="JABBGA010000030">
    <property type="protein sequence ID" value="NML28597.1"/>
    <property type="molecule type" value="Genomic_DNA"/>
</dbReference>
<evidence type="ECO:0000259" key="2">
    <source>
        <dbReference type="Pfam" id="PF13529"/>
    </source>
</evidence>
<reference evidence="3 4" key="1">
    <citation type="submission" date="2020-04" db="EMBL/GenBank/DDBJ databases">
        <title>Zoogloea sp. G-4-1-14 isolated from soil.</title>
        <authorList>
            <person name="Dahal R.H."/>
        </authorList>
    </citation>
    <scope>NUCLEOTIDE SEQUENCE [LARGE SCALE GENOMIC DNA]</scope>
    <source>
        <strain evidence="3 4">G-4-1-14</strain>
    </source>
</reference>
<dbReference type="InterPro" id="IPR039564">
    <property type="entry name" value="Peptidase_C39-like"/>
</dbReference>
<dbReference type="InterPro" id="IPR019734">
    <property type="entry name" value="TPR_rpt"/>
</dbReference>
<sequence length="307" mass="32776">MVVLAFVAASGCASLPGPLPDQGAGAPGGLPSRVELSDVPFHAQDAYQCGPAALAMVFGSAGVERTPGQLVQQVYLPLRHGSLQVELLAATRRAGLVPYRLAPRAEALLQEVAAGHPVLVLQNLRFDAFPQWHYAVVVGYDLVAGEIILRSGGERRLTMPIAVFDRSWAKGGRWAFVARSPEDLPASADEAGYVAAVADLERVSPEAAARAYGTALRAWPANLLARMALGNAAYRRHEPDLALEHYRQAVRAHPEAADAWNNLAQVLHDTGRHREALQAAEQAVATGGPRQDVYRATLTGIRAAAIR</sequence>
<dbReference type="Gene3D" id="3.90.70.10">
    <property type="entry name" value="Cysteine proteinases"/>
    <property type="match status" value="1"/>
</dbReference>
<dbReference type="AlphaFoldDB" id="A0A848G8S7"/>
<feature type="repeat" description="TPR" evidence="1">
    <location>
        <begin position="223"/>
        <end position="256"/>
    </location>
</feature>